<proteinExistence type="inferred from homology"/>
<evidence type="ECO:0000313" key="10">
    <source>
        <dbReference type="EMBL" id="CAB4590659.1"/>
    </source>
</evidence>
<dbReference type="InterPro" id="IPR006073">
    <property type="entry name" value="GTP-bd"/>
</dbReference>
<sequence length="459" mass="50650">MNQPAPTPATDGEPRLANVVIVGRPNVGKSTLFNRIVGEQVAIVEDRPGVTRDRKEQEAEWLGHRFNLIDTGGWLPGGSELDAKVSRQVEAAVRTADLVLFVVDSSVGITDDDEQIGTWLRRTGVPILVVTNKADNDRREDGRWEFLSLGLGDPYPVSALHGRRAGDLLDEIVARVPTVRDDEPQEPGLDDEGEPLWNPSDAPPPRVAIVGRPNVGKSTLFNRLVGEDRSVVHDMAGTTRDAIDTLVDTPDGPIVFVDTAGMRKRGKIDDSAEYYSMVRALRAIDDADIALLVIDATEGVTGQDQRLAERVDASGCPIVIMLNKWELIEDAEQRLEIQADVQRKLSFIGSAPVLKISALTGKGVHKLRPLLQDAITQYHRRVPTRDVNKVIAMAQQKQPAGHGLKVLYAVQGATDPPTFTLFVNRELPPTYLRYLERSIREAFDFGNTPIKLRVRKRSE</sequence>
<evidence type="ECO:0000256" key="5">
    <source>
        <dbReference type="ARBA" id="ARBA00022741"/>
    </source>
</evidence>
<evidence type="ECO:0000259" key="9">
    <source>
        <dbReference type="PROSITE" id="PS51712"/>
    </source>
</evidence>
<dbReference type="PIRSF" id="PIRSF006485">
    <property type="entry name" value="GTP-binding_EngA"/>
    <property type="match status" value="1"/>
</dbReference>
<dbReference type="PRINTS" id="PR00326">
    <property type="entry name" value="GTP1OBG"/>
</dbReference>
<gene>
    <name evidence="10" type="ORF">UFOPK1493_03725</name>
</gene>
<evidence type="ECO:0000256" key="3">
    <source>
        <dbReference type="ARBA" id="ARBA00022517"/>
    </source>
</evidence>
<accession>A0A6J6FSQ0</accession>
<evidence type="ECO:0000256" key="8">
    <source>
        <dbReference type="SAM" id="MobiDB-lite"/>
    </source>
</evidence>
<dbReference type="InterPro" id="IPR027417">
    <property type="entry name" value="P-loop_NTPase"/>
</dbReference>
<dbReference type="NCBIfam" id="TIGR00231">
    <property type="entry name" value="small_GTP"/>
    <property type="match status" value="2"/>
</dbReference>
<dbReference type="Pfam" id="PF01926">
    <property type="entry name" value="MMR_HSR1"/>
    <property type="match status" value="2"/>
</dbReference>
<keyword evidence="3" id="KW-0690">Ribosome biogenesis</keyword>
<feature type="domain" description="EngA-type G" evidence="9">
    <location>
        <begin position="205"/>
        <end position="379"/>
    </location>
</feature>
<dbReference type="GO" id="GO:0005525">
    <property type="term" value="F:GTP binding"/>
    <property type="evidence" value="ECO:0007669"/>
    <property type="project" value="UniProtKB-KW"/>
</dbReference>
<dbReference type="CDD" id="cd01895">
    <property type="entry name" value="EngA2"/>
    <property type="match status" value="1"/>
</dbReference>
<dbReference type="Pfam" id="PF14714">
    <property type="entry name" value="KH_dom-like"/>
    <property type="match status" value="1"/>
</dbReference>
<feature type="compositionally biased region" description="Acidic residues" evidence="8">
    <location>
        <begin position="183"/>
        <end position="194"/>
    </location>
</feature>
<dbReference type="GO" id="GO:0042254">
    <property type="term" value="P:ribosome biogenesis"/>
    <property type="evidence" value="ECO:0007669"/>
    <property type="project" value="UniProtKB-KW"/>
</dbReference>
<dbReference type="InterPro" id="IPR003593">
    <property type="entry name" value="AAA+_ATPase"/>
</dbReference>
<dbReference type="Gene3D" id="3.30.300.20">
    <property type="match status" value="1"/>
</dbReference>
<protein>
    <recommendedName>
        <fullName evidence="2">GTPase Der</fullName>
    </recommendedName>
    <alternativeName>
        <fullName evidence="7">GTP-binding protein EngA</fullName>
    </alternativeName>
</protein>
<organism evidence="10">
    <name type="scientific">freshwater metagenome</name>
    <dbReference type="NCBI Taxonomy" id="449393"/>
    <lineage>
        <taxon>unclassified sequences</taxon>
        <taxon>metagenomes</taxon>
        <taxon>ecological metagenomes</taxon>
    </lineage>
</organism>
<keyword evidence="4" id="KW-0677">Repeat</keyword>
<evidence type="ECO:0000256" key="4">
    <source>
        <dbReference type="ARBA" id="ARBA00022737"/>
    </source>
</evidence>
<dbReference type="PROSITE" id="PS51712">
    <property type="entry name" value="G_ENGA"/>
    <property type="match status" value="2"/>
</dbReference>
<comment type="similarity">
    <text evidence="1">Belongs to the TRAFAC class TrmE-Era-EngA-EngB-Septin-like GTPase superfamily. EngA (Der) GTPase family.</text>
</comment>
<dbReference type="CDD" id="cd01894">
    <property type="entry name" value="EngA1"/>
    <property type="match status" value="1"/>
</dbReference>
<dbReference type="InterPro" id="IPR005225">
    <property type="entry name" value="Small_GTP-bd"/>
</dbReference>
<evidence type="ECO:0000256" key="6">
    <source>
        <dbReference type="ARBA" id="ARBA00023134"/>
    </source>
</evidence>
<dbReference type="EMBL" id="CAEZSR010000228">
    <property type="protein sequence ID" value="CAB4590659.1"/>
    <property type="molecule type" value="Genomic_DNA"/>
</dbReference>
<dbReference type="Gene3D" id="3.40.50.300">
    <property type="entry name" value="P-loop containing nucleotide triphosphate hydrolases"/>
    <property type="match status" value="2"/>
</dbReference>
<keyword evidence="6" id="KW-0342">GTP-binding</keyword>
<reference evidence="10" key="1">
    <citation type="submission" date="2020-05" db="EMBL/GenBank/DDBJ databases">
        <authorList>
            <person name="Chiriac C."/>
            <person name="Salcher M."/>
            <person name="Ghai R."/>
            <person name="Kavagutti S V."/>
        </authorList>
    </citation>
    <scope>NUCLEOTIDE SEQUENCE</scope>
</reference>
<dbReference type="HAMAP" id="MF_00195">
    <property type="entry name" value="GTPase_Der"/>
    <property type="match status" value="1"/>
</dbReference>
<dbReference type="AlphaFoldDB" id="A0A6J6FSQ0"/>
<dbReference type="PANTHER" id="PTHR43834:SF6">
    <property type="entry name" value="GTPASE DER"/>
    <property type="match status" value="1"/>
</dbReference>
<dbReference type="SUPFAM" id="SSF52540">
    <property type="entry name" value="P-loop containing nucleoside triphosphate hydrolases"/>
    <property type="match status" value="2"/>
</dbReference>
<dbReference type="InterPro" id="IPR016484">
    <property type="entry name" value="GTPase_Der"/>
</dbReference>
<name>A0A6J6FSQ0_9ZZZZ</name>
<evidence type="ECO:0000256" key="7">
    <source>
        <dbReference type="ARBA" id="ARBA00032345"/>
    </source>
</evidence>
<evidence type="ECO:0000256" key="1">
    <source>
        <dbReference type="ARBA" id="ARBA00008279"/>
    </source>
</evidence>
<feature type="region of interest" description="Disordered" evidence="8">
    <location>
        <begin position="178"/>
        <end position="204"/>
    </location>
</feature>
<keyword evidence="5" id="KW-0547">Nucleotide-binding</keyword>
<dbReference type="NCBIfam" id="TIGR03594">
    <property type="entry name" value="GTPase_EngA"/>
    <property type="match status" value="1"/>
</dbReference>
<dbReference type="GO" id="GO:0043022">
    <property type="term" value="F:ribosome binding"/>
    <property type="evidence" value="ECO:0007669"/>
    <property type="project" value="TreeGrafter"/>
</dbReference>
<dbReference type="SMART" id="SM00382">
    <property type="entry name" value="AAA"/>
    <property type="match status" value="2"/>
</dbReference>
<dbReference type="FunFam" id="3.40.50.300:FF:000057">
    <property type="entry name" value="GTPase Der"/>
    <property type="match status" value="1"/>
</dbReference>
<dbReference type="InterPro" id="IPR015946">
    <property type="entry name" value="KH_dom-like_a/b"/>
</dbReference>
<dbReference type="InterPro" id="IPR032859">
    <property type="entry name" value="KH_dom-like"/>
</dbReference>
<dbReference type="InterPro" id="IPR031166">
    <property type="entry name" value="G_ENGA"/>
</dbReference>
<evidence type="ECO:0000256" key="2">
    <source>
        <dbReference type="ARBA" id="ARBA00020953"/>
    </source>
</evidence>
<dbReference type="PANTHER" id="PTHR43834">
    <property type="entry name" value="GTPASE DER"/>
    <property type="match status" value="1"/>
</dbReference>
<feature type="domain" description="EngA-type G" evidence="9">
    <location>
        <begin position="17"/>
        <end position="180"/>
    </location>
</feature>
<dbReference type="FunFam" id="3.40.50.300:FF:000040">
    <property type="entry name" value="GTPase Der"/>
    <property type="match status" value="1"/>
</dbReference>